<dbReference type="SUPFAM" id="SSF53448">
    <property type="entry name" value="Nucleotide-diphospho-sugar transferases"/>
    <property type="match status" value="1"/>
</dbReference>
<dbReference type="PANTHER" id="PTHR43777">
    <property type="entry name" value="MOLYBDENUM COFACTOR CYTIDYLYLTRANSFERASE"/>
    <property type="match status" value="1"/>
</dbReference>
<evidence type="ECO:0000313" key="3">
    <source>
        <dbReference type="Proteomes" id="UP000242972"/>
    </source>
</evidence>
<dbReference type="EMBL" id="PXYW01000006">
    <property type="protein sequence ID" value="PSR34805.1"/>
    <property type="molecule type" value="Genomic_DNA"/>
</dbReference>
<evidence type="ECO:0000313" key="2">
    <source>
        <dbReference type="EMBL" id="PSR34805.1"/>
    </source>
</evidence>
<comment type="caution">
    <text evidence="2">The sequence shown here is derived from an EMBL/GenBank/DDBJ whole genome shotgun (WGS) entry which is preliminary data.</text>
</comment>
<protein>
    <submittedName>
        <fullName evidence="2">Nucleotidyltransferase family protein</fullName>
    </submittedName>
</protein>
<dbReference type="Pfam" id="PF12804">
    <property type="entry name" value="NTP_transf_3"/>
    <property type="match status" value="1"/>
</dbReference>
<dbReference type="PANTHER" id="PTHR43777:SF1">
    <property type="entry name" value="MOLYBDENUM COFACTOR CYTIDYLYLTRANSFERASE"/>
    <property type="match status" value="1"/>
</dbReference>
<keyword evidence="2" id="KW-0808">Transferase</keyword>
<dbReference type="GO" id="GO:0016779">
    <property type="term" value="F:nucleotidyltransferase activity"/>
    <property type="evidence" value="ECO:0007669"/>
    <property type="project" value="UniProtKB-ARBA"/>
</dbReference>
<proteinExistence type="predicted"/>
<reference evidence="2 3" key="1">
    <citation type="journal article" date="2014" name="BMC Genomics">
        <title>Comparison of environmental and isolate Sulfobacillus genomes reveals diverse carbon, sulfur, nitrogen, and hydrogen metabolisms.</title>
        <authorList>
            <person name="Justice N.B."/>
            <person name="Norman A."/>
            <person name="Brown C.T."/>
            <person name="Singh A."/>
            <person name="Thomas B.C."/>
            <person name="Banfield J.F."/>
        </authorList>
    </citation>
    <scope>NUCLEOTIDE SEQUENCE [LARGE SCALE GENOMIC DNA]</scope>
    <source>
        <strain evidence="2">AMDSBA4</strain>
    </source>
</reference>
<dbReference type="Gene3D" id="3.90.550.10">
    <property type="entry name" value="Spore Coat Polysaccharide Biosynthesis Protein SpsA, Chain A"/>
    <property type="match status" value="1"/>
</dbReference>
<gene>
    <name evidence="2" type="ORF">C7B46_03595</name>
</gene>
<sequence>MVKAGARSMDTSEYTTKPVAVVLAAGLSRRMGTPKATLPWRDTTLLGHVVRMTRDELGWATVVVVGNASQVPHDVIGVVNRMPEAGIASSLYLGLEAVLQRGKGESAAIFLADQPFVSAEDAKRTWQLLRQHPDAIAVRPRYNGSIGHPVLLRLERVWDTISRLTGDIGLGKWLTERQDVLTFDVSVVDRPSPAWDLDTPSEYLEAINLKWQGDDDDDP</sequence>
<dbReference type="CDD" id="cd04182">
    <property type="entry name" value="GT_2_like_f"/>
    <property type="match status" value="1"/>
</dbReference>
<feature type="domain" description="MobA-like NTP transferase" evidence="1">
    <location>
        <begin position="20"/>
        <end position="179"/>
    </location>
</feature>
<accession>A0A2T2XJZ3</accession>
<dbReference type="AlphaFoldDB" id="A0A2T2XJZ3"/>
<dbReference type="InterPro" id="IPR029044">
    <property type="entry name" value="Nucleotide-diphossugar_trans"/>
</dbReference>
<name>A0A2T2XJZ3_9FIRM</name>
<organism evidence="2 3">
    <name type="scientific">Sulfobacillus benefaciens</name>
    <dbReference type="NCBI Taxonomy" id="453960"/>
    <lineage>
        <taxon>Bacteria</taxon>
        <taxon>Bacillati</taxon>
        <taxon>Bacillota</taxon>
        <taxon>Clostridia</taxon>
        <taxon>Eubacteriales</taxon>
        <taxon>Clostridiales Family XVII. Incertae Sedis</taxon>
        <taxon>Sulfobacillus</taxon>
    </lineage>
</organism>
<dbReference type="InterPro" id="IPR025877">
    <property type="entry name" value="MobA-like_NTP_Trfase"/>
</dbReference>
<dbReference type="Proteomes" id="UP000242972">
    <property type="component" value="Unassembled WGS sequence"/>
</dbReference>
<evidence type="ECO:0000259" key="1">
    <source>
        <dbReference type="Pfam" id="PF12804"/>
    </source>
</evidence>